<name>A0A5K1G658_9MAGN</name>
<dbReference type="Pfam" id="PF01453">
    <property type="entry name" value="B_lectin"/>
    <property type="match status" value="1"/>
</dbReference>
<keyword evidence="10 18" id="KW-0067">ATP-binding</keyword>
<dbReference type="PROSITE" id="PS50011">
    <property type="entry name" value="PROTEIN_KINASE_DOM"/>
    <property type="match status" value="1"/>
</dbReference>
<evidence type="ECO:0000256" key="1">
    <source>
        <dbReference type="ARBA" id="ARBA00004479"/>
    </source>
</evidence>
<comment type="catalytic activity">
    <reaction evidence="17 18">
        <text>L-seryl-[protein] + ATP = O-phospho-L-seryl-[protein] + ADP + H(+)</text>
        <dbReference type="Rhea" id="RHEA:17989"/>
        <dbReference type="Rhea" id="RHEA-COMP:9863"/>
        <dbReference type="Rhea" id="RHEA-COMP:11604"/>
        <dbReference type="ChEBI" id="CHEBI:15378"/>
        <dbReference type="ChEBI" id="CHEBI:29999"/>
        <dbReference type="ChEBI" id="CHEBI:30616"/>
        <dbReference type="ChEBI" id="CHEBI:83421"/>
        <dbReference type="ChEBI" id="CHEBI:456216"/>
        <dbReference type="EC" id="2.7.11.1"/>
    </reaction>
</comment>
<dbReference type="GO" id="GO:0106310">
    <property type="term" value="F:protein serine kinase activity"/>
    <property type="evidence" value="ECO:0007669"/>
    <property type="project" value="RHEA"/>
</dbReference>
<dbReference type="InterPro" id="IPR024171">
    <property type="entry name" value="SRK-like_kinase"/>
</dbReference>
<evidence type="ECO:0000256" key="10">
    <source>
        <dbReference type="ARBA" id="ARBA00022840"/>
    </source>
</evidence>
<dbReference type="InterPro" id="IPR000719">
    <property type="entry name" value="Prot_kinase_dom"/>
</dbReference>
<dbReference type="FunFam" id="3.30.200.20:FF:000059">
    <property type="entry name" value="S-receptor-like serine/threonine-protein kinase"/>
    <property type="match status" value="1"/>
</dbReference>
<evidence type="ECO:0000256" key="8">
    <source>
        <dbReference type="ARBA" id="ARBA00022741"/>
    </source>
</evidence>
<dbReference type="GO" id="GO:0016020">
    <property type="term" value="C:membrane"/>
    <property type="evidence" value="ECO:0007669"/>
    <property type="project" value="UniProtKB-SubCell"/>
</dbReference>
<dbReference type="FunFam" id="1.10.510.10:FF:000237">
    <property type="entry name" value="G-type lectin S-receptor-like serine/threonine-protein kinase"/>
    <property type="match status" value="1"/>
</dbReference>
<evidence type="ECO:0000259" key="23">
    <source>
        <dbReference type="PROSITE" id="PS50927"/>
    </source>
</evidence>
<dbReference type="EMBL" id="LR721787">
    <property type="protein sequence ID" value="VVW71539.1"/>
    <property type="molecule type" value="Genomic_DNA"/>
</dbReference>
<evidence type="ECO:0000256" key="15">
    <source>
        <dbReference type="ARBA" id="ARBA00023180"/>
    </source>
</evidence>
<dbReference type="EC" id="2.7.11.1" evidence="18"/>
<keyword evidence="13" id="KW-1015">Disulfide bond</keyword>
<dbReference type="SUPFAM" id="SSF56112">
    <property type="entry name" value="Protein kinase-like (PK-like)"/>
    <property type="match status" value="1"/>
</dbReference>
<sequence length="793" mass="89119">MAFLTLLLFYCSSLLHVTVEAKAYQNITLGSSLSSLNNTAAWISPSGEFSFGFSRVGDNLYVGVRYEKIPEKTLVWTANRDKPAPPGSTVVLNNNGVLVINDAKGVLFSTIGASSDGSVITSAAMLDTGNLVLQSSLESALIKWQSFDFPTDTILPTQTLVANKSLYARFLPNNLSTGRFYVAMQDDGNFVGYNELSEPSYASQTYGPKGKLVFDATGKISVYQWEKNNIVNLSTPVDRIPSPSEDFYFRATIDYDGIFKLYSYSKRRNDSTSNSWNIVWRMQQSPCNIKGICGTNGYCTKTTSDSLFDCQCPERFSYVDPVNKFFGCKLDFPLPDCRRYRAENYVLRTIDNTNWRGGDYEQLNVDDESKCKQSCLADCLCLVAIYGNKKCYKKQMPLRDSEPRVDDMKAFVKVPSNNGSLLPYLPNTTPNDMGKRSGFERVGGVVLFGISVSLFPLVMIETIILIWLKLWSPKRQEKPAGFVVAEMQVTRFSYKELEKATEAFKEKLGSGSFGAVYRGMLVSAFRQKPIAVKQLDMLVEDGDKAFETEVTVIGRTHHKNLVQLLGFCDEGSHRLLVYEYMEQGSLSSFLFGSIRPEWNLRIQIAVGIARGLMYLHEECSTQIIHCDIKPGNVLLHGNLIPKISDFGLAKLLKHDQTRTNTDIRGTKGYIAPEWFRKMAITVKVDVYSYGVMLLEIICCRKNVELNMKEEPSAILVDWAYNCFIEEQLEMLVEHDEDAKNDMKKVRKMVMVALWCIQEDPSLRPTMKKVTQMLEGAVDVAIPPNPSSFISSMG</sequence>
<dbReference type="AlphaFoldDB" id="A0A5K1G658"/>
<evidence type="ECO:0000256" key="21">
    <source>
        <dbReference type="SAM" id="SignalP"/>
    </source>
</evidence>
<accession>A0A5K1G658</accession>
<dbReference type="InterPro" id="IPR051343">
    <property type="entry name" value="G-type_lectin_kinases/EP1-like"/>
</dbReference>
<keyword evidence="14" id="KW-0675">Receptor</keyword>
<proteinExistence type="inferred from homology"/>
<dbReference type="PANTHER" id="PTHR47976:SF108">
    <property type="entry name" value="G-TYPE LECTIN S-RECEPTOR-LIKE SERINE_THREONINE-PROTEIN KINASE LECRK1"/>
    <property type="match status" value="1"/>
</dbReference>
<feature type="transmembrane region" description="Helical" evidence="20">
    <location>
        <begin position="445"/>
        <end position="468"/>
    </location>
</feature>
<feature type="signal peptide" evidence="21">
    <location>
        <begin position="1"/>
        <end position="23"/>
    </location>
</feature>
<evidence type="ECO:0000256" key="5">
    <source>
        <dbReference type="ARBA" id="ARBA00022692"/>
    </source>
</evidence>
<dbReference type="PROSITE" id="PS00108">
    <property type="entry name" value="PROTEIN_KINASE_ST"/>
    <property type="match status" value="1"/>
</dbReference>
<evidence type="ECO:0000256" key="12">
    <source>
        <dbReference type="ARBA" id="ARBA00023136"/>
    </source>
</evidence>
<keyword evidence="9 18" id="KW-0418">Kinase</keyword>
<keyword evidence="5 20" id="KW-0812">Transmembrane</keyword>
<dbReference type="Gene3D" id="2.90.10.10">
    <property type="entry name" value="Bulb-type lectin domain"/>
    <property type="match status" value="1"/>
</dbReference>
<dbReference type="GO" id="GO:0030246">
    <property type="term" value="F:carbohydrate binding"/>
    <property type="evidence" value="ECO:0007669"/>
    <property type="project" value="UniProtKB-KW"/>
</dbReference>
<dbReference type="GO" id="GO:0004674">
    <property type="term" value="F:protein serine/threonine kinase activity"/>
    <property type="evidence" value="ECO:0007669"/>
    <property type="project" value="UniProtKB-KW"/>
</dbReference>
<keyword evidence="6 21" id="KW-0732">Signal</keyword>
<dbReference type="Gene3D" id="1.10.510.10">
    <property type="entry name" value="Transferase(Phosphotransferase) domain 1"/>
    <property type="match status" value="1"/>
</dbReference>
<keyword evidence="12 20" id="KW-0472">Membrane</keyword>
<dbReference type="PROSITE" id="PS50927">
    <property type="entry name" value="BULB_LECTIN"/>
    <property type="match status" value="1"/>
</dbReference>
<dbReference type="InterPro" id="IPR011009">
    <property type="entry name" value="Kinase-like_dom_sf"/>
</dbReference>
<dbReference type="InterPro" id="IPR017441">
    <property type="entry name" value="Protein_kinase_ATP_BS"/>
</dbReference>
<evidence type="ECO:0000256" key="13">
    <source>
        <dbReference type="ARBA" id="ARBA00023157"/>
    </source>
</evidence>
<dbReference type="PROSITE" id="PS00107">
    <property type="entry name" value="PROTEIN_KINASE_ATP"/>
    <property type="match status" value="1"/>
</dbReference>
<evidence type="ECO:0000256" key="9">
    <source>
        <dbReference type="ARBA" id="ARBA00022777"/>
    </source>
</evidence>
<keyword evidence="4 18" id="KW-0808">Transferase</keyword>
<evidence type="ECO:0000256" key="19">
    <source>
        <dbReference type="PROSITE-ProRule" id="PRU10141"/>
    </source>
</evidence>
<dbReference type="Gene3D" id="3.30.200.20">
    <property type="entry name" value="Phosphorylase Kinase, domain 1"/>
    <property type="match status" value="1"/>
</dbReference>
<dbReference type="InterPro" id="IPR036426">
    <property type="entry name" value="Bulb-type_lectin_dom_sf"/>
</dbReference>
<keyword evidence="7" id="KW-0430">Lectin</keyword>
<keyword evidence="8 18" id="KW-0547">Nucleotide-binding</keyword>
<dbReference type="CDD" id="cd14066">
    <property type="entry name" value="STKc_IRAK"/>
    <property type="match status" value="1"/>
</dbReference>
<evidence type="ECO:0000256" key="17">
    <source>
        <dbReference type="ARBA" id="ARBA00048679"/>
    </source>
</evidence>
<evidence type="ECO:0000259" key="22">
    <source>
        <dbReference type="PROSITE" id="PS50011"/>
    </source>
</evidence>
<dbReference type="SMART" id="SM00220">
    <property type="entry name" value="S_TKc"/>
    <property type="match status" value="1"/>
</dbReference>
<comment type="similarity">
    <text evidence="18">Belongs to the protein kinase superfamily. Ser/Thr protein kinase family.</text>
</comment>
<keyword evidence="2 18" id="KW-0723">Serine/threonine-protein kinase</keyword>
<evidence type="ECO:0000256" key="16">
    <source>
        <dbReference type="ARBA" id="ARBA00047899"/>
    </source>
</evidence>
<keyword evidence="11 20" id="KW-1133">Transmembrane helix</keyword>
<dbReference type="GO" id="GO:0005524">
    <property type="term" value="F:ATP binding"/>
    <property type="evidence" value="ECO:0007669"/>
    <property type="project" value="UniProtKB-UniRule"/>
</dbReference>
<dbReference type="CDD" id="cd00028">
    <property type="entry name" value="B_lectin"/>
    <property type="match status" value="1"/>
</dbReference>
<dbReference type="InterPro" id="IPR001480">
    <property type="entry name" value="Bulb-type_lectin_dom"/>
</dbReference>
<dbReference type="Gramene" id="NC9G0112270.1">
    <property type="protein sequence ID" value="NC9G0112270.1:cds"/>
    <property type="gene ID" value="NC9G0112270"/>
</dbReference>
<reference evidence="24" key="1">
    <citation type="submission" date="2019-09" db="EMBL/GenBank/DDBJ databases">
        <authorList>
            <person name="Zhang L."/>
        </authorList>
    </citation>
    <scope>NUCLEOTIDE SEQUENCE</scope>
</reference>
<dbReference type="OMA" id="NTAAWIS"/>
<feature type="domain" description="Protein kinase" evidence="22">
    <location>
        <begin position="502"/>
        <end position="789"/>
    </location>
</feature>
<dbReference type="SUPFAM" id="SSF51110">
    <property type="entry name" value="alpha-D-mannose-specific plant lectins"/>
    <property type="match status" value="1"/>
</dbReference>
<dbReference type="PIRSF" id="PIRSF000641">
    <property type="entry name" value="SRK"/>
    <property type="match status" value="1"/>
</dbReference>
<evidence type="ECO:0000313" key="24">
    <source>
        <dbReference type="EMBL" id="VVW71539.1"/>
    </source>
</evidence>
<evidence type="ECO:0000256" key="20">
    <source>
        <dbReference type="SAM" id="Phobius"/>
    </source>
</evidence>
<dbReference type="OrthoDB" id="5857966at2759"/>
<keyword evidence="3" id="KW-0245">EGF-like domain</keyword>
<dbReference type="Gene3D" id="2.90.10.30">
    <property type="match status" value="1"/>
</dbReference>
<keyword evidence="15" id="KW-0325">Glycoprotein</keyword>
<dbReference type="SMART" id="SM00108">
    <property type="entry name" value="B_lectin"/>
    <property type="match status" value="1"/>
</dbReference>
<dbReference type="InterPro" id="IPR008271">
    <property type="entry name" value="Ser/Thr_kinase_AS"/>
</dbReference>
<evidence type="ECO:0000256" key="11">
    <source>
        <dbReference type="ARBA" id="ARBA00022989"/>
    </source>
</evidence>
<evidence type="ECO:0000256" key="2">
    <source>
        <dbReference type="ARBA" id="ARBA00022527"/>
    </source>
</evidence>
<evidence type="ECO:0000256" key="18">
    <source>
        <dbReference type="PIRNR" id="PIRNR000641"/>
    </source>
</evidence>
<evidence type="ECO:0000256" key="7">
    <source>
        <dbReference type="ARBA" id="ARBA00022734"/>
    </source>
</evidence>
<feature type="domain" description="Bulb-type lectin" evidence="23">
    <location>
        <begin position="27"/>
        <end position="146"/>
    </location>
</feature>
<evidence type="ECO:0000256" key="4">
    <source>
        <dbReference type="ARBA" id="ARBA00022679"/>
    </source>
</evidence>
<comment type="subcellular location">
    <subcellularLocation>
        <location evidence="1">Membrane</location>
        <topology evidence="1">Single-pass type I membrane protein</topology>
    </subcellularLocation>
</comment>
<dbReference type="PANTHER" id="PTHR47976">
    <property type="entry name" value="G-TYPE LECTIN S-RECEPTOR-LIKE SERINE/THREONINE-PROTEIN KINASE SD2-5"/>
    <property type="match status" value="1"/>
</dbReference>
<feature type="chain" id="PRO_5023886141" description="Receptor-like serine/threonine-protein kinase" evidence="21">
    <location>
        <begin position="24"/>
        <end position="793"/>
    </location>
</feature>
<protein>
    <recommendedName>
        <fullName evidence="18">Receptor-like serine/threonine-protein kinase</fullName>
        <ecNumber evidence="18">2.7.11.1</ecNumber>
    </recommendedName>
</protein>
<organism evidence="24">
    <name type="scientific">Nymphaea colorata</name>
    <name type="common">pocket water lily</name>
    <dbReference type="NCBI Taxonomy" id="210225"/>
    <lineage>
        <taxon>Eukaryota</taxon>
        <taxon>Viridiplantae</taxon>
        <taxon>Streptophyta</taxon>
        <taxon>Embryophyta</taxon>
        <taxon>Tracheophyta</taxon>
        <taxon>Spermatophyta</taxon>
        <taxon>Magnoliopsida</taxon>
        <taxon>Nymphaeales</taxon>
        <taxon>Nymphaeaceae</taxon>
        <taxon>Nymphaea</taxon>
    </lineage>
</organism>
<evidence type="ECO:0000256" key="14">
    <source>
        <dbReference type="ARBA" id="ARBA00023170"/>
    </source>
</evidence>
<dbReference type="Pfam" id="PF00069">
    <property type="entry name" value="Pkinase"/>
    <property type="match status" value="1"/>
</dbReference>
<evidence type="ECO:0000256" key="6">
    <source>
        <dbReference type="ARBA" id="ARBA00022729"/>
    </source>
</evidence>
<comment type="catalytic activity">
    <reaction evidence="16 18">
        <text>L-threonyl-[protein] + ATP = O-phospho-L-threonyl-[protein] + ADP + H(+)</text>
        <dbReference type="Rhea" id="RHEA:46608"/>
        <dbReference type="Rhea" id="RHEA-COMP:11060"/>
        <dbReference type="Rhea" id="RHEA-COMP:11605"/>
        <dbReference type="ChEBI" id="CHEBI:15378"/>
        <dbReference type="ChEBI" id="CHEBI:30013"/>
        <dbReference type="ChEBI" id="CHEBI:30616"/>
        <dbReference type="ChEBI" id="CHEBI:61977"/>
        <dbReference type="ChEBI" id="CHEBI:456216"/>
        <dbReference type="EC" id="2.7.11.1"/>
    </reaction>
</comment>
<gene>
    <name evidence="24" type="ORF">NYM_LOCUS26652</name>
</gene>
<evidence type="ECO:0000256" key="3">
    <source>
        <dbReference type="ARBA" id="ARBA00022536"/>
    </source>
</evidence>
<feature type="binding site" evidence="19">
    <location>
        <position position="533"/>
    </location>
    <ligand>
        <name>ATP</name>
        <dbReference type="ChEBI" id="CHEBI:30616"/>
    </ligand>
</feature>